<dbReference type="PANTHER" id="PTHR46797">
    <property type="entry name" value="HTH-TYPE TRANSCRIPTIONAL REGULATOR"/>
    <property type="match status" value="1"/>
</dbReference>
<accession>A0ABN6Z321</accession>
<evidence type="ECO:0000313" key="5">
    <source>
        <dbReference type="Proteomes" id="UP001305815"/>
    </source>
</evidence>
<dbReference type="EMBL" id="AP027742">
    <property type="protein sequence ID" value="BDZ76937.1"/>
    <property type="molecule type" value="Genomic_DNA"/>
</dbReference>
<reference evidence="5" key="1">
    <citation type="journal article" date="2023" name="Int. J. Syst. Evol. Microbiol.">
        <title>Claveliimonas bilis gen. nov., sp. nov., deoxycholic acid-producing bacteria isolated from human faeces, and reclassification of Sellimonas monacensis Zenner et al. 2021 as Claveliimonas monacensis comb. nov.</title>
        <authorList>
            <person name="Hisatomi A."/>
            <person name="Kastawa N.W.E.P.G."/>
            <person name="Song I."/>
            <person name="Ohkuma M."/>
            <person name="Fukiya S."/>
            <person name="Sakamoto M."/>
        </authorList>
    </citation>
    <scope>NUCLEOTIDE SEQUENCE [LARGE SCALE GENOMIC DNA]</scope>
    <source>
        <strain evidence="5">12BBH14</strain>
    </source>
</reference>
<feature type="region of interest" description="Disordered" evidence="2">
    <location>
        <begin position="128"/>
        <end position="147"/>
    </location>
</feature>
<protein>
    <recommendedName>
        <fullName evidence="3">HTH cro/C1-type domain-containing protein</fullName>
    </recommendedName>
</protein>
<dbReference type="Gene3D" id="1.10.260.40">
    <property type="entry name" value="lambda repressor-like DNA-binding domains"/>
    <property type="match status" value="1"/>
</dbReference>
<gene>
    <name evidence="4" type="ORF">Lac1_11200</name>
</gene>
<feature type="domain" description="HTH cro/C1-type" evidence="3">
    <location>
        <begin position="7"/>
        <end position="61"/>
    </location>
</feature>
<proteinExistence type="predicted"/>
<keyword evidence="5" id="KW-1185">Reference proteome</keyword>
<dbReference type="Proteomes" id="UP001305815">
    <property type="component" value="Chromosome"/>
</dbReference>
<keyword evidence="1" id="KW-0238">DNA-binding</keyword>
<dbReference type="InterPro" id="IPR050807">
    <property type="entry name" value="TransReg_Diox_bact_type"/>
</dbReference>
<evidence type="ECO:0000313" key="4">
    <source>
        <dbReference type="EMBL" id="BDZ76937.1"/>
    </source>
</evidence>
<dbReference type="InterPro" id="IPR001387">
    <property type="entry name" value="Cro/C1-type_HTH"/>
</dbReference>
<sequence>MTFGEKLKIARTEAGLKQTELARQLNTTGNTISNWENNVSKPDLDTLSYICGILHVNASFFLQPTLPEDEVSITELKIIKKYRDLDAHGREMVDFTLEKEYERSKALEEQNGNNIVNMPSHLEVNAAHHTRGDFTNEERQEDEDMLD</sequence>
<evidence type="ECO:0000256" key="2">
    <source>
        <dbReference type="SAM" id="MobiDB-lite"/>
    </source>
</evidence>
<evidence type="ECO:0000256" key="1">
    <source>
        <dbReference type="ARBA" id="ARBA00023125"/>
    </source>
</evidence>
<dbReference type="Pfam" id="PF01381">
    <property type="entry name" value="HTH_3"/>
    <property type="match status" value="1"/>
</dbReference>
<dbReference type="CDD" id="cd00093">
    <property type="entry name" value="HTH_XRE"/>
    <property type="match status" value="1"/>
</dbReference>
<dbReference type="RefSeq" id="WP_316266539.1">
    <property type="nucleotide sequence ID" value="NZ_AP027742.1"/>
</dbReference>
<evidence type="ECO:0000259" key="3">
    <source>
        <dbReference type="PROSITE" id="PS50943"/>
    </source>
</evidence>
<dbReference type="PROSITE" id="PS50943">
    <property type="entry name" value="HTH_CROC1"/>
    <property type="match status" value="1"/>
</dbReference>
<dbReference type="SUPFAM" id="SSF47413">
    <property type="entry name" value="lambda repressor-like DNA-binding domains"/>
    <property type="match status" value="1"/>
</dbReference>
<dbReference type="PANTHER" id="PTHR46797:SF1">
    <property type="entry name" value="METHYLPHOSPHONATE SYNTHASE"/>
    <property type="match status" value="1"/>
</dbReference>
<dbReference type="InterPro" id="IPR010982">
    <property type="entry name" value="Lambda_DNA-bd_dom_sf"/>
</dbReference>
<dbReference type="SMART" id="SM00530">
    <property type="entry name" value="HTH_XRE"/>
    <property type="match status" value="1"/>
</dbReference>
<name>A0ABN6Z321_9FIRM</name>
<organism evidence="4 5">
    <name type="scientific">Claveliimonas bilis</name>
    <dbReference type="NCBI Taxonomy" id="3028070"/>
    <lineage>
        <taxon>Bacteria</taxon>
        <taxon>Bacillati</taxon>
        <taxon>Bacillota</taxon>
        <taxon>Clostridia</taxon>
        <taxon>Lachnospirales</taxon>
        <taxon>Lachnospiraceae</taxon>
        <taxon>Claveliimonas</taxon>
    </lineage>
</organism>